<evidence type="ECO:0000256" key="6">
    <source>
        <dbReference type="ARBA" id="ARBA00023212"/>
    </source>
</evidence>
<dbReference type="RefSeq" id="WP_379706175.1">
    <property type="nucleotide sequence ID" value="NZ_JBHSCZ010000001.1"/>
</dbReference>
<evidence type="ECO:0000256" key="2">
    <source>
        <dbReference type="ARBA" id="ARBA00011375"/>
    </source>
</evidence>
<evidence type="ECO:0000256" key="5">
    <source>
        <dbReference type="ARBA" id="ARBA00022803"/>
    </source>
</evidence>
<feature type="chain" id="PRO_5046006071" description="Regulator of microtubule dynamics protein 1" evidence="9">
    <location>
        <begin position="20"/>
        <end position="250"/>
    </location>
</feature>
<dbReference type="PANTHER" id="PTHR16056">
    <property type="entry name" value="REGULATOR OF MICROTUBULE DYNAMICS PROTEIN"/>
    <property type="match status" value="1"/>
</dbReference>
<keyword evidence="6" id="KW-0206">Cytoskeleton</keyword>
<dbReference type="EMBL" id="JBHSCZ010000001">
    <property type="protein sequence ID" value="MFC4261576.1"/>
    <property type="molecule type" value="Genomic_DNA"/>
</dbReference>
<dbReference type="PANTHER" id="PTHR16056:SF16">
    <property type="entry name" value="REGULATOR OF MICROTUBULE DYNAMICS PROTEIN 1"/>
    <property type="match status" value="1"/>
</dbReference>
<dbReference type="InterPro" id="IPR049039">
    <property type="entry name" value="RMD1-3_a_helical_rpt"/>
</dbReference>
<dbReference type="Gene3D" id="1.25.40.10">
    <property type="entry name" value="Tetratricopeptide repeat domain"/>
    <property type="match status" value="1"/>
</dbReference>
<evidence type="ECO:0000256" key="3">
    <source>
        <dbReference type="ARBA" id="ARBA00022490"/>
    </source>
</evidence>
<evidence type="ECO:0000313" key="11">
    <source>
        <dbReference type="Proteomes" id="UP001595907"/>
    </source>
</evidence>
<dbReference type="InterPro" id="IPR011990">
    <property type="entry name" value="TPR-like_helical_dom_sf"/>
</dbReference>
<reference evidence="11" key="1">
    <citation type="journal article" date="2019" name="Int. J. Syst. Evol. Microbiol.">
        <title>The Global Catalogue of Microorganisms (GCM) 10K type strain sequencing project: providing services to taxonomists for standard genome sequencing and annotation.</title>
        <authorList>
            <consortium name="The Broad Institute Genomics Platform"/>
            <consortium name="The Broad Institute Genome Sequencing Center for Infectious Disease"/>
            <person name="Wu L."/>
            <person name="Ma J."/>
        </authorList>
    </citation>
    <scope>NUCLEOTIDE SEQUENCE [LARGE SCALE GENOMIC DNA]</scope>
    <source>
        <strain evidence="11">CECT 8289</strain>
    </source>
</reference>
<evidence type="ECO:0000256" key="8">
    <source>
        <dbReference type="ARBA" id="ARBA00041958"/>
    </source>
</evidence>
<dbReference type="Pfam" id="PF21033">
    <property type="entry name" value="RMD1-3"/>
    <property type="match status" value="1"/>
</dbReference>
<comment type="subcellular location">
    <subcellularLocation>
        <location evidence="1">Cytoplasm</location>
        <location evidence="1">Cytoskeleton</location>
    </subcellularLocation>
</comment>
<evidence type="ECO:0000256" key="4">
    <source>
        <dbReference type="ARBA" id="ARBA00022737"/>
    </source>
</evidence>
<keyword evidence="4" id="KW-0677">Repeat</keyword>
<evidence type="ECO:0000256" key="9">
    <source>
        <dbReference type="SAM" id="SignalP"/>
    </source>
</evidence>
<evidence type="ECO:0000313" key="10">
    <source>
        <dbReference type="EMBL" id="MFC4261576.1"/>
    </source>
</evidence>
<keyword evidence="11" id="KW-1185">Reference proteome</keyword>
<dbReference type="SUPFAM" id="SSF48452">
    <property type="entry name" value="TPR-like"/>
    <property type="match status" value="1"/>
</dbReference>
<accession>A0ABV8QMR1</accession>
<comment type="caution">
    <text evidence="10">The sequence shown here is derived from an EMBL/GenBank/DDBJ whole genome shotgun (WGS) entry which is preliminary data.</text>
</comment>
<keyword evidence="9" id="KW-0732">Signal</keyword>
<comment type="subunit">
    <text evidence="2">Interacts with microtubules.</text>
</comment>
<evidence type="ECO:0000256" key="1">
    <source>
        <dbReference type="ARBA" id="ARBA00004245"/>
    </source>
</evidence>
<protein>
    <recommendedName>
        <fullName evidence="7">Regulator of microtubule dynamics protein 1</fullName>
    </recommendedName>
    <alternativeName>
        <fullName evidence="8">Protein FAM82B</fullName>
    </alternativeName>
</protein>
<evidence type="ECO:0000256" key="7">
    <source>
        <dbReference type="ARBA" id="ARBA00039966"/>
    </source>
</evidence>
<sequence length="250" mass="28140">MKWLLIVCTSLFITLCTSAQDVNTIIADAHKIEAIPNEKGAFLKFKEVLKIQPNNLVALVKCSELCCRIGAREKNTQVRDEYYNTAVIYAKTAYRLYPNSDEANVAMALAIGRTILLKSGKEKIVAVRELKAYADKAVAVNPSNFKGWHILGKWHYEVSNLNAIERAGAKIMYGGIPSASLKTSISSYEKAKMLSPGFTLNYLELAKAYWRNDDDDKAIAQLNYLLTLKNQTEDDPRIKEEAKTLLKKWQ</sequence>
<gene>
    <name evidence="10" type="ORF">ACFOWM_01680</name>
</gene>
<keyword evidence="5" id="KW-0802">TPR repeat</keyword>
<dbReference type="Proteomes" id="UP001595907">
    <property type="component" value="Unassembled WGS sequence"/>
</dbReference>
<organism evidence="10 11">
    <name type="scientific">Ferruginibacter yonginensis</name>
    <dbReference type="NCBI Taxonomy" id="1310416"/>
    <lineage>
        <taxon>Bacteria</taxon>
        <taxon>Pseudomonadati</taxon>
        <taxon>Bacteroidota</taxon>
        <taxon>Chitinophagia</taxon>
        <taxon>Chitinophagales</taxon>
        <taxon>Chitinophagaceae</taxon>
        <taxon>Ferruginibacter</taxon>
    </lineage>
</organism>
<proteinExistence type="predicted"/>
<keyword evidence="3" id="KW-0963">Cytoplasm</keyword>
<feature type="signal peptide" evidence="9">
    <location>
        <begin position="1"/>
        <end position="19"/>
    </location>
</feature>
<name>A0ABV8QMR1_9BACT</name>